<keyword evidence="2" id="KW-1185">Reference proteome</keyword>
<sequence>MLMVNAIFTERDRYAIQAIRLYAIKPIYELEK</sequence>
<dbReference type="STRING" id="1477437.SAMN05444682_106200"/>
<proteinExistence type="predicted"/>
<dbReference type="AlphaFoldDB" id="A0A1I3LZR1"/>
<gene>
    <name evidence="1" type="ORF">SAMN05444682_106200</name>
</gene>
<reference evidence="1 2" key="1">
    <citation type="submission" date="2016-10" db="EMBL/GenBank/DDBJ databases">
        <authorList>
            <person name="de Groot N.N."/>
        </authorList>
    </citation>
    <scope>NUCLEOTIDE SEQUENCE [LARGE SCALE GENOMIC DNA]</scope>
    <source>
        <strain evidence="1 2">RK1</strain>
    </source>
</reference>
<accession>A0A1I3LZR1</accession>
<protein>
    <submittedName>
        <fullName evidence="1">Uncharacterized protein</fullName>
    </submittedName>
</protein>
<name>A0A1I3LZR1_9SPHI</name>
<dbReference type="EMBL" id="FOQO01000006">
    <property type="protein sequence ID" value="SFI90291.1"/>
    <property type="molecule type" value="Genomic_DNA"/>
</dbReference>
<dbReference type="Proteomes" id="UP000198670">
    <property type="component" value="Unassembled WGS sequence"/>
</dbReference>
<organism evidence="1 2">
    <name type="scientific">Parapedobacter indicus</name>
    <dbReference type="NCBI Taxonomy" id="1477437"/>
    <lineage>
        <taxon>Bacteria</taxon>
        <taxon>Pseudomonadati</taxon>
        <taxon>Bacteroidota</taxon>
        <taxon>Sphingobacteriia</taxon>
        <taxon>Sphingobacteriales</taxon>
        <taxon>Sphingobacteriaceae</taxon>
        <taxon>Parapedobacter</taxon>
    </lineage>
</organism>
<evidence type="ECO:0000313" key="1">
    <source>
        <dbReference type="EMBL" id="SFI90291.1"/>
    </source>
</evidence>
<evidence type="ECO:0000313" key="2">
    <source>
        <dbReference type="Proteomes" id="UP000198670"/>
    </source>
</evidence>